<dbReference type="PANTHER" id="PTHR10039">
    <property type="entry name" value="AMELOGENIN"/>
    <property type="match status" value="1"/>
</dbReference>
<evidence type="ECO:0000313" key="6">
    <source>
        <dbReference type="Proteomes" id="UP000191285"/>
    </source>
</evidence>
<dbReference type="Gene3D" id="1.25.40.10">
    <property type="entry name" value="Tetratricopeptide repeat domain"/>
    <property type="match status" value="1"/>
</dbReference>
<name>A0A1V6STK0_9EURO</name>
<dbReference type="Pfam" id="PF24883">
    <property type="entry name" value="NPHP3_N"/>
    <property type="match status" value="1"/>
</dbReference>
<dbReference type="OrthoDB" id="2913095at2759"/>
<gene>
    <name evidence="5" type="ORF">PENSTE_c021G08676</name>
</gene>
<reference evidence="6" key="1">
    <citation type="journal article" date="2017" name="Nat. Microbiol.">
        <title>Global analysis of biosynthetic gene clusters reveals vast potential of secondary metabolite production in Penicillium species.</title>
        <authorList>
            <person name="Nielsen J.C."/>
            <person name="Grijseels S."/>
            <person name="Prigent S."/>
            <person name="Ji B."/>
            <person name="Dainat J."/>
            <person name="Nielsen K.F."/>
            <person name="Frisvad J.C."/>
            <person name="Workman M."/>
            <person name="Nielsen J."/>
        </authorList>
    </citation>
    <scope>NUCLEOTIDE SEQUENCE [LARGE SCALE GENOMIC DNA]</scope>
    <source>
        <strain evidence="6">IBT 24891</strain>
    </source>
</reference>
<comment type="caution">
    <text evidence="5">The sequence shown here is derived from an EMBL/GenBank/DDBJ whole genome shotgun (WGS) entry which is preliminary data.</text>
</comment>
<dbReference type="InterPro" id="IPR011990">
    <property type="entry name" value="TPR-like_helical_dom_sf"/>
</dbReference>
<dbReference type="InterPro" id="IPR031350">
    <property type="entry name" value="Goodbye_dom"/>
</dbReference>
<evidence type="ECO:0000256" key="1">
    <source>
        <dbReference type="ARBA" id="ARBA00022737"/>
    </source>
</evidence>
<dbReference type="Pfam" id="PF17109">
    <property type="entry name" value="Goodbye"/>
    <property type="match status" value="1"/>
</dbReference>
<evidence type="ECO:0000256" key="2">
    <source>
        <dbReference type="SAM" id="MobiDB-lite"/>
    </source>
</evidence>
<feature type="domain" description="Fungal STAND N-terminal Goodbye" evidence="3">
    <location>
        <begin position="113"/>
        <end position="213"/>
    </location>
</feature>
<proteinExistence type="predicted"/>
<organism evidence="5 6">
    <name type="scientific">Penicillium steckii</name>
    <dbReference type="NCBI Taxonomy" id="303698"/>
    <lineage>
        <taxon>Eukaryota</taxon>
        <taxon>Fungi</taxon>
        <taxon>Dikarya</taxon>
        <taxon>Ascomycota</taxon>
        <taxon>Pezizomycotina</taxon>
        <taxon>Eurotiomycetes</taxon>
        <taxon>Eurotiomycetidae</taxon>
        <taxon>Eurotiales</taxon>
        <taxon>Aspergillaceae</taxon>
        <taxon>Penicillium</taxon>
    </lineage>
</organism>
<evidence type="ECO:0000313" key="5">
    <source>
        <dbReference type="EMBL" id="OQE17351.1"/>
    </source>
</evidence>
<keyword evidence="6" id="KW-1185">Reference proteome</keyword>
<dbReference type="InterPro" id="IPR056884">
    <property type="entry name" value="NPHP3-like_N"/>
</dbReference>
<keyword evidence="1" id="KW-0677">Repeat</keyword>
<evidence type="ECO:0000259" key="4">
    <source>
        <dbReference type="Pfam" id="PF24883"/>
    </source>
</evidence>
<protein>
    <submittedName>
        <fullName evidence="5">Uncharacterized protein</fullName>
    </submittedName>
</protein>
<sequence length="1462" mass="165394">MRWPRRKGSKKPEKQGQQPSPIPKDNVKPTTENKPPPPSTQINNPEPIPPPAQAALPEPIKAQPGSTNGPALESPFGTGPPLGLDANENDEITMIWAQVQERVALLASKEGKEINNGLEIDNVIDNLDASTEKEEESPTTQAVKVAFGRTMGLIKTVGGIVADGASAVFAPAGQCYNAISFLINAYDGYQGAFDGLAELLEKCSDHLGRLDYYVKGGMDKRLSKVAAQQLLLFVKICDAALDLRYSAAEKIKTGLKIAFLAENSIQSLLGEMAKLGERERGLVSAQTFALASAAATSAAEGAASNKQMFDTLVQNGEEQKAKADNVDKKQTLIDVLAFDEDSEQWNSSKQAPVESWQITYNEIRKDVVSGTGNWLLCHPAFKSWISEGSSSPILAVEGTDITGKSYLTSSVVKYLRTDQTTKCPNLRHLVSFFFLDQEKTGHGFDDAAKSLIWQLANKDEPYMKSAARISQKVGALDPGDFIPRLLLENTELEHMDAVCYLVIDGVGDNLDAAIVKFLLELFQSRNKRIRVFLTGTPRAFEQLKKSGVDCPRIPITRHNQGDVKKFIEARMDNIDALADTERPGISEQRQQICEGLLQAASGDYYKLDSALHVISTLDYMEDISRVIQGARDGREQQLHNEIEMLNRERSPRQIQEMNHIIRWITFSQDALTAKLVSSLLYLVTGEVPLRPLAEQIRNKYLLFELDAKEHVGFRSSKALEAIPYRSELASSNGNTGQEVHPGEIDIIVHFLDNVCPPALYQKLGLREFLQKRSTQKQEHIQKEEKSTGHLKMALDCIRSFSYGYDASVIPLQIYAIENFIEHMSEVDLAMVDRDQKSQVGESLVRLFTNNESIDSFLLPGGPQSHLYRNNGYLWLTYKYGIEEVVRWLRDTAVVSSITKESDRSWVEGAVSHNATEVIFKPSVIRLVHRCLREPLSEEDIMDIYRYVQKFLQEILNATNKDEEETVRIEKFEKLAHELLQPTKKDTLWQTQMAMICAQRDLTGEAIKRSELALEMDPSNWRASVCRARLASPSDAIEILQTVIDRQEKDTNWMKDPAHVKDLGDLNYELAEKRWKNEQFDLAFPIYASSFKQAPQHPRRISGVLRRFKGKSLYGEVISLIEEISTIESGKYAAELVMKTRDWIFLELLDDAIRNFAVATNQYGILETLYEPAIRMGEKTDDQEMLCFVRYLYARALYSDPKRREDKIIELWEASLSNYLRSSDSDYKSYFLNDLIAQLAPLYLQRALTAKENSDMYTVTTNLSKLSEMLPEGITASQINFPPQLWLARYYLLSGEEAKARQMVRSSLQVVIELLSDEHESNDEDAFKQAHFVFTAFGDEKNALTTLAMETRENRFRFRRDNGWDMLLWCDGDCGLRWRLPSEMWICKHCVNVRLDAECLAKLKEGTLARNVCNPHHEFIEVPEWDGEWLDSVPKGMVPWGDQIISLDEWKQEIRNVYIDSNA</sequence>
<dbReference type="PANTHER" id="PTHR10039:SF17">
    <property type="entry name" value="FUNGAL STAND N-TERMINAL GOODBYE DOMAIN-CONTAINING PROTEIN-RELATED"/>
    <property type="match status" value="1"/>
</dbReference>
<evidence type="ECO:0000259" key="3">
    <source>
        <dbReference type="Pfam" id="PF17109"/>
    </source>
</evidence>
<feature type="domain" description="Nephrocystin 3-like N-terminal" evidence="4">
    <location>
        <begin position="370"/>
        <end position="534"/>
    </location>
</feature>
<dbReference type="Proteomes" id="UP000191285">
    <property type="component" value="Unassembled WGS sequence"/>
</dbReference>
<dbReference type="SUPFAM" id="SSF48452">
    <property type="entry name" value="TPR-like"/>
    <property type="match status" value="1"/>
</dbReference>
<accession>A0A1V6STK0</accession>
<dbReference type="EMBL" id="MLKD01000021">
    <property type="protein sequence ID" value="OQE17351.1"/>
    <property type="molecule type" value="Genomic_DNA"/>
</dbReference>
<feature type="region of interest" description="Disordered" evidence="2">
    <location>
        <begin position="1"/>
        <end position="85"/>
    </location>
</feature>